<dbReference type="SUPFAM" id="SSF111331">
    <property type="entry name" value="NAD kinase/diacylglycerol kinase-like"/>
    <property type="match status" value="1"/>
</dbReference>
<dbReference type="GO" id="GO:0005524">
    <property type="term" value="F:ATP binding"/>
    <property type="evidence" value="ECO:0007669"/>
    <property type="project" value="UniProtKB-KW"/>
</dbReference>
<dbReference type="PANTHER" id="PTHR20275:SF0">
    <property type="entry name" value="NAD KINASE"/>
    <property type="match status" value="1"/>
</dbReference>
<proteinExistence type="inferred from homology"/>
<evidence type="ECO:0000259" key="7">
    <source>
        <dbReference type="PROSITE" id="PS51729"/>
    </source>
</evidence>
<feature type="binding site" evidence="6">
    <location>
        <begin position="85"/>
        <end position="86"/>
    </location>
    <ligand>
        <name>NAD(+)</name>
        <dbReference type="ChEBI" id="CHEBI:57540"/>
    </ligand>
</feature>
<comment type="similarity">
    <text evidence="6">Belongs to the NAD kinase family.</text>
</comment>
<sequence length="400" mass="43014">MFFDKSFAADGVYKQMGMVKVVGLVLHPRRDCGSAIDAITRWAQRRDVTVLGLHEEIDRIDCQAEAVSPEEMVERAGLLVSLGGDGTMLRTMRLVEGRKTPVLGVNVGRLGFLAEVDLPDLPEALSAIDEHRFTIESRTAVRTVLPDGKAVSAFNDIAMVRVPGDGLAAIGISVEGKNFVNYQADAVIVSTPTGSTAYSFSAGGPIVSPNVEGLIVTAAAAHSSFNRPLMLALTERLELDVLATSGRLAIEVDGIIEGYARPDDRLAIEPVPSAANVIRLGGTSFYERARRKLRVEGSAQVGVPDSADAVVVDSFERQRYEVLLGGEVAGVLNYRRHGEKIELMHTEIEQTFSGRGLASRLASAALEDARGRATPVVVSCPFVIGYLDRHPEYADLLSQS</sequence>
<dbReference type="InterPro" id="IPR016064">
    <property type="entry name" value="NAD/diacylglycerol_kinase_sf"/>
</dbReference>
<feature type="binding site" evidence="6">
    <location>
        <position position="90"/>
    </location>
    <ligand>
        <name>NAD(+)</name>
        <dbReference type="ChEBI" id="CHEBI:57540"/>
    </ligand>
</feature>
<dbReference type="AlphaFoldDB" id="A0A285JA52"/>
<reference evidence="8 9" key="1">
    <citation type="submission" date="2017-09" db="EMBL/GenBank/DDBJ databases">
        <authorList>
            <person name="Ehlers B."/>
            <person name="Leendertz F.H."/>
        </authorList>
    </citation>
    <scope>NUCLEOTIDE SEQUENCE [LARGE SCALE GENOMIC DNA]</scope>
    <source>
        <strain evidence="8 9">CGMCC 4.6857</strain>
    </source>
</reference>
<dbReference type="Gene3D" id="2.60.200.30">
    <property type="entry name" value="Probable inorganic polyphosphate/atp-NAD kinase, domain 2"/>
    <property type="match status" value="1"/>
</dbReference>
<dbReference type="PANTHER" id="PTHR20275">
    <property type="entry name" value="NAD KINASE"/>
    <property type="match status" value="1"/>
</dbReference>
<accession>A0A285JA52</accession>
<dbReference type="SUPFAM" id="SSF55729">
    <property type="entry name" value="Acyl-CoA N-acyltransferases (Nat)"/>
    <property type="match status" value="1"/>
</dbReference>
<keyword evidence="6" id="KW-0547">Nucleotide-binding</keyword>
<comment type="subcellular location">
    <subcellularLocation>
        <location evidence="6">Cytoplasm</location>
    </subcellularLocation>
</comment>
<evidence type="ECO:0000256" key="3">
    <source>
        <dbReference type="ARBA" id="ARBA00022857"/>
    </source>
</evidence>
<gene>
    <name evidence="6" type="primary">nadK</name>
    <name evidence="8" type="ORF">SAMN05421748_11863</name>
</gene>
<dbReference type="Gene3D" id="3.40.630.30">
    <property type="match status" value="1"/>
</dbReference>
<dbReference type="InterPro" id="IPR002504">
    <property type="entry name" value="NADK"/>
</dbReference>
<dbReference type="InterPro" id="IPR031165">
    <property type="entry name" value="GNAT_YJDJ"/>
</dbReference>
<dbReference type="Proteomes" id="UP000219612">
    <property type="component" value="Unassembled WGS sequence"/>
</dbReference>
<keyword evidence="4 6" id="KW-0520">NAD</keyword>
<keyword evidence="3 6" id="KW-0521">NADP</keyword>
<protein>
    <recommendedName>
        <fullName evidence="6">NAD kinase</fullName>
        <ecNumber evidence="6">2.7.1.23</ecNumber>
    </recommendedName>
    <alternativeName>
        <fullName evidence="6">ATP-dependent NAD kinase</fullName>
    </alternativeName>
</protein>
<comment type="function">
    <text evidence="6">Involved in the regulation of the intracellular balance of NAD and NADP, and is a key enzyme in the biosynthesis of NADP. Catalyzes specifically the phosphorylation on 2'-hydroxyl of the adenosine moiety of NAD to yield NADP.</text>
</comment>
<dbReference type="InterPro" id="IPR017437">
    <property type="entry name" value="ATP-NAD_kinase_PpnK-typ_C"/>
</dbReference>
<dbReference type="GO" id="GO:0006741">
    <property type="term" value="P:NADP+ biosynthetic process"/>
    <property type="evidence" value="ECO:0007669"/>
    <property type="project" value="UniProtKB-UniRule"/>
</dbReference>
<dbReference type="Pfam" id="PF01513">
    <property type="entry name" value="NAD_kinase"/>
    <property type="match status" value="1"/>
</dbReference>
<dbReference type="Pfam" id="PF20143">
    <property type="entry name" value="NAD_kinase_C"/>
    <property type="match status" value="1"/>
</dbReference>
<keyword evidence="6" id="KW-0067">ATP-binding</keyword>
<feature type="binding site" evidence="6">
    <location>
        <begin position="196"/>
        <end position="201"/>
    </location>
    <ligand>
        <name>NAD(+)</name>
        <dbReference type="ChEBI" id="CHEBI:57540"/>
    </ligand>
</feature>
<evidence type="ECO:0000256" key="5">
    <source>
        <dbReference type="ARBA" id="ARBA00047925"/>
    </source>
</evidence>
<dbReference type="EMBL" id="OBDY01000018">
    <property type="protein sequence ID" value="SNY57134.1"/>
    <property type="molecule type" value="Genomic_DNA"/>
</dbReference>
<name>A0A285JA52_9ACTN</name>
<dbReference type="Pfam" id="PF14542">
    <property type="entry name" value="Acetyltransf_CG"/>
    <property type="match status" value="1"/>
</dbReference>
<keyword evidence="6" id="KW-0963">Cytoplasm</keyword>
<evidence type="ECO:0000256" key="2">
    <source>
        <dbReference type="ARBA" id="ARBA00022777"/>
    </source>
</evidence>
<dbReference type="InterPro" id="IPR017438">
    <property type="entry name" value="ATP-NAD_kinase_N"/>
</dbReference>
<evidence type="ECO:0000256" key="6">
    <source>
        <dbReference type="HAMAP-Rule" id="MF_00361"/>
    </source>
</evidence>
<feature type="active site" description="Proton acceptor" evidence="6">
    <location>
        <position position="85"/>
    </location>
</feature>
<feature type="binding site" evidence="6">
    <location>
        <position position="185"/>
    </location>
    <ligand>
        <name>NAD(+)</name>
        <dbReference type="ChEBI" id="CHEBI:57540"/>
    </ligand>
</feature>
<organism evidence="8 9">
    <name type="scientific">Paractinoplanes atraurantiacus</name>
    <dbReference type="NCBI Taxonomy" id="1036182"/>
    <lineage>
        <taxon>Bacteria</taxon>
        <taxon>Bacillati</taxon>
        <taxon>Actinomycetota</taxon>
        <taxon>Actinomycetes</taxon>
        <taxon>Micromonosporales</taxon>
        <taxon>Micromonosporaceae</taxon>
        <taxon>Paractinoplanes</taxon>
    </lineage>
</organism>
<feature type="domain" description="N-acetyltransferase" evidence="7">
    <location>
        <begin position="312"/>
        <end position="398"/>
    </location>
</feature>
<dbReference type="GO" id="GO:0005737">
    <property type="term" value="C:cytoplasm"/>
    <property type="evidence" value="ECO:0007669"/>
    <property type="project" value="UniProtKB-SubCell"/>
</dbReference>
<dbReference type="GO" id="GO:0051287">
    <property type="term" value="F:NAD binding"/>
    <property type="evidence" value="ECO:0007669"/>
    <property type="project" value="UniProtKB-ARBA"/>
</dbReference>
<dbReference type="InterPro" id="IPR016181">
    <property type="entry name" value="Acyl_CoA_acyltransferase"/>
</dbReference>
<comment type="catalytic activity">
    <reaction evidence="5 6">
        <text>NAD(+) + ATP = ADP + NADP(+) + H(+)</text>
        <dbReference type="Rhea" id="RHEA:18629"/>
        <dbReference type="ChEBI" id="CHEBI:15378"/>
        <dbReference type="ChEBI" id="CHEBI:30616"/>
        <dbReference type="ChEBI" id="CHEBI:57540"/>
        <dbReference type="ChEBI" id="CHEBI:58349"/>
        <dbReference type="ChEBI" id="CHEBI:456216"/>
        <dbReference type="EC" id="2.7.1.23"/>
    </reaction>
</comment>
<dbReference type="HAMAP" id="MF_00361">
    <property type="entry name" value="NAD_kinase"/>
    <property type="match status" value="1"/>
</dbReference>
<keyword evidence="2 6" id="KW-0418">Kinase</keyword>
<comment type="cofactor">
    <cofactor evidence="6">
        <name>a divalent metal cation</name>
        <dbReference type="ChEBI" id="CHEBI:60240"/>
    </cofactor>
</comment>
<keyword evidence="1 6" id="KW-0808">Transferase</keyword>
<dbReference type="PROSITE" id="PS51729">
    <property type="entry name" value="GNAT_YJDJ"/>
    <property type="match status" value="1"/>
</dbReference>
<dbReference type="GO" id="GO:0019674">
    <property type="term" value="P:NAD+ metabolic process"/>
    <property type="evidence" value="ECO:0007669"/>
    <property type="project" value="InterPro"/>
</dbReference>
<evidence type="ECO:0000256" key="4">
    <source>
        <dbReference type="ARBA" id="ARBA00023027"/>
    </source>
</evidence>
<dbReference type="GO" id="GO:0003951">
    <property type="term" value="F:NAD+ kinase activity"/>
    <property type="evidence" value="ECO:0007669"/>
    <property type="project" value="UniProtKB-UniRule"/>
</dbReference>
<evidence type="ECO:0000313" key="8">
    <source>
        <dbReference type="EMBL" id="SNY57134.1"/>
    </source>
</evidence>
<evidence type="ECO:0000313" key="9">
    <source>
        <dbReference type="Proteomes" id="UP000219612"/>
    </source>
</evidence>
<comment type="caution">
    <text evidence="6">Lacks conserved residue(s) required for the propagation of feature annotation.</text>
</comment>
<dbReference type="EC" id="2.7.1.23" evidence="6"/>
<dbReference type="Gene3D" id="3.40.50.10330">
    <property type="entry name" value="Probable inorganic polyphosphate/atp-NAD kinase, domain 1"/>
    <property type="match status" value="1"/>
</dbReference>
<feature type="binding site" evidence="6">
    <location>
        <position position="220"/>
    </location>
    <ligand>
        <name>NAD(+)</name>
        <dbReference type="ChEBI" id="CHEBI:57540"/>
    </ligand>
</feature>
<keyword evidence="9" id="KW-1185">Reference proteome</keyword>
<dbReference type="GO" id="GO:0046872">
    <property type="term" value="F:metal ion binding"/>
    <property type="evidence" value="ECO:0007669"/>
    <property type="project" value="UniProtKB-UniRule"/>
</dbReference>
<evidence type="ECO:0000256" key="1">
    <source>
        <dbReference type="ARBA" id="ARBA00022679"/>
    </source>
</evidence>
<feature type="binding site" evidence="6">
    <location>
        <begin position="155"/>
        <end position="156"/>
    </location>
    <ligand>
        <name>NAD(+)</name>
        <dbReference type="ChEBI" id="CHEBI:57540"/>
    </ligand>
</feature>